<sequence>MKKEEISALLKKADERLKATKELFEKGYYAFTISSTYYVMFYCARALLLSKGITPKSHAGVHAQLGKEFVKTGEIPARLYTGYSKALNMRHTADYDVFVEYTEEEAREVLKYAEEFLAFTKSYLEGIGDAG</sequence>
<evidence type="ECO:0000256" key="1">
    <source>
        <dbReference type="ARBA" id="ARBA00038248"/>
    </source>
</evidence>
<comment type="caution">
    <text evidence="4">The sequence shown here is derived from an EMBL/GenBank/DDBJ whole genome shotgun (WGS) entry which is preliminary data.</text>
</comment>
<dbReference type="Proteomes" id="UP000053462">
    <property type="component" value="Unassembled WGS sequence"/>
</dbReference>
<keyword evidence="2" id="KW-0812">Transmembrane</keyword>
<feature type="transmembrane region" description="Helical" evidence="2">
    <location>
        <begin position="28"/>
        <end position="48"/>
    </location>
</feature>
<evidence type="ECO:0000259" key="3">
    <source>
        <dbReference type="Pfam" id="PF05168"/>
    </source>
</evidence>
<feature type="domain" description="HEPN" evidence="3">
    <location>
        <begin position="7"/>
        <end position="121"/>
    </location>
</feature>
<dbReference type="STRING" id="227598.APY94_11570"/>
<evidence type="ECO:0000313" key="4">
    <source>
        <dbReference type="EMBL" id="KUH31879.1"/>
    </source>
</evidence>
<organism evidence="4 5">
    <name type="scientific">Thermococcus celericrescens</name>
    <dbReference type="NCBI Taxonomy" id="227598"/>
    <lineage>
        <taxon>Archaea</taxon>
        <taxon>Methanobacteriati</taxon>
        <taxon>Methanobacteriota</taxon>
        <taxon>Thermococci</taxon>
        <taxon>Thermococcales</taxon>
        <taxon>Thermococcaceae</taxon>
        <taxon>Thermococcus</taxon>
    </lineage>
</organism>
<dbReference type="RefSeq" id="WP_058939780.1">
    <property type="nucleotide sequence ID" value="NZ_LLYW01000045.1"/>
</dbReference>
<keyword evidence="5" id="KW-1185">Reference proteome</keyword>
<dbReference type="InterPro" id="IPR052226">
    <property type="entry name" value="UPF0332_toxin"/>
</dbReference>
<reference evidence="4 5" key="1">
    <citation type="submission" date="2015-10" db="EMBL/GenBank/DDBJ databases">
        <title>Draft genome sequence of Thermococcus celericrescens strain DSM 17994.</title>
        <authorList>
            <person name="Hong S.-J."/>
            <person name="Park C.-E."/>
            <person name="Shin J.-H."/>
        </authorList>
    </citation>
    <scope>NUCLEOTIDE SEQUENCE [LARGE SCALE GENOMIC DNA]</scope>
    <source>
        <strain evidence="4 5">DSM 17994</strain>
    </source>
</reference>
<gene>
    <name evidence="4" type="ORF">APY94_11570</name>
</gene>
<dbReference type="AlphaFoldDB" id="A0A100XVT9"/>
<name>A0A100XVT9_9EURY</name>
<protein>
    <recommendedName>
        <fullName evidence="3">HEPN domain-containing protein</fullName>
    </recommendedName>
</protein>
<keyword evidence="2" id="KW-1133">Transmembrane helix</keyword>
<dbReference type="PANTHER" id="PTHR36565:SF1">
    <property type="entry name" value="UPF0332 PROTEIN TM_1000"/>
    <property type="match status" value="1"/>
</dbReference>
<dbReference type="OrthoDB" id="101012at2157"/>
<comment type="similarity">
    <text evidence="1">Belongs to the UPF0332 family.</text>
</comment>
<evidence type="ECO:0000256" key="2">
    <source>
        <dbReference type="SAM" id="Phobius"/>
    </source>
</evidence>
<dbReference type="InterPro" id="IPR007842">
    <property type="entry name" value="HEPN_dom"/>
</dbReference>
<keyword evidence="2" id="KW-0472">Membrane</keyword>
<evidence type="ECO:0000313" key="5">
    <source>
        <dbReference type="Proteomes" id="UP000053462"/>
    </source>
</evidence>
<dbReference type="Pfam" id="PF05168">
    <property type="entry name" value="HEPN"/>
    <property type="match status" value="1"/>
</dbReference>
<accession>A0A100XVT9</accession>
<proteinExistence type="inferred from homology"/>
<dbReference type="Gene3D" id="1.20.120.330">
    <property type="entry name" value="Nucleotidyltransferases domain 2"/>
    <property type="match status" value="1"/>
</dbReference>
<dbReference type="EMBL" id="LLYW01000045">
    <property type="protein sequence ID" value="KUH31879.1"/>
    <property type="molecule type" value="Genomic_DNA"/>
</dbReference>
<dbReference type="PANTHER" id="PTHR36565">
    <property type="entry name" value="UPF0332 PROTEIN TM_1000"/>
    <property type="match status" value="1"/>
</dbReference>